<dbReference type="InterPro" id="IPR028435">
    <property type="entry name" value="Plakophilin/d_Catenin"/>
</dbReference>
<comment type="caution">
    <text evidence="7">The sequence shown here is derived from an EMBL/GenBank/DDBJ whole genome shotgun (WGS) entry which is preliminary data.</text>
</comment>
<reference evidence="7 8" key="1">
    <citation type="submission" date="2021-06" db="EMBL/GenBank/DDBJ databases">
        <authorList>
            <person name="Palmer J.M."/>
        </authorList>
    </citation>
    <scope>NUCLEOTIDE SEQUENCE [LARGE SCALE GENOMIC DNA]</scope>
    <source>
        <strain evidence="7 8">GA_2019</strain>
        <tissue evidence="7">Muscle</tissue>
    </source>
</reference>
<evidence type="ECO:0000313" key="7">
    <source>
        <dbReference type="EMBL" id="MEQ2157539.1"/>
    </source>
</evidence>
<dbReference type="InterPro" id="IPR000225">
    <property type="entry name" value="Armadillo"/>
</dbReference>
<accession>A0ABV0MEL1</accession>
<dbReference type="InterPro" id="IPR016024">
    <property type="entry name" value="ARM-type_fold"/>
</dbReference>
<evidence type="ECO:0000256" key="2">
    <source>
        <dbReference type="ARBA" id="ARBA00005462"/>
    </source>
</evidence>
<feature type="repeat" description="ARM" evidence="6">
    <location>
        <begin position="92"/>
        <end position="129"/>
    </location>
</feature>
<dbReference type="PANTHER" id="PTHR10372:SF5">
    <property type="entry name" value="SPLICING REGULATOR ARVCF"/>
    <property type="match status" value="1"/>
</dbReference>
<keyword evidence="8" id="KW-1185">Reference proteome</keyword>
<sequence length="194" mass="21803">GVAGFELLYQPEVVRLYLSLLTESQNYNTLEAAAGALQNLSAGQWTAVVNYQRKRAGCQMLVYAKHLRQERSPVFLSRQWSNYIRATVRKEKGLPILVELLRSDSDKVVRAVAIALRNLSIDRRNKDLIGSYAMRDLVSNLPSGQQRPAKNLEEDTVVAILNTIHEIVTDSSENARSLIQAQAIEKLVAINRTR</sequence>
<evidence type="ECO:0000256" key="3">
    <source>
        <dbReference type="ARBA" id="ARBA00022737"/>
    </source>
</evidence>
<proteinExistence type="inferred from homology"/>
<evidence type="ECO:0000256" key="4">
    <source>
        <dbReference type="ARBA" id="ARBA00022889"/>
    </source>
</evidence>
<gene>
    <name evidence="7" type="ORF">GOODEAATRI_002808</name>
</gene>
<evidence type="ECO:0000256" key="6">
    <source>
        <dbReference type="PROSITE-ProRule" id="PRU00259"/>
    </source>
</evidence>
<evidence type="ECO:0000256" key="1">
    <source>
        <dbReference type="ARBA" id="ARBA00004282"/>
    </source>
</evidence>
<organism evidence="7 8">
    <name type="scientific">Goodea atripinnis</name>
    <dbReference type="NCBI Taxonomy" id="208336"/>
    <lineage>
        <taxon>Eukaryota</taxon>
        <taxon>Metazoa</taxon>
        <taxon>Chordata</taxon>
        <taxon>Craniata</taxon>
        <taxon>Vertebrata</taxon>
        <taxon>Euteleostomi</taxon>
        <taxon>Actinopterygii</taxon>
        <taxon>Neopterygii</taxon>
        <taxon>Teleostei</taxon>
        <taxon>Neoteleostei</taxon>
        <taxon>Acanthomorphata</taxon>
        <taxon>Ovalentaria</taxon>
        <taxon>Atherinomorphae</taxon>
        <taxon>Cyprinodontiformes</taxon>
        <taxon>Goodeidae</taxon>
        <taxon>Goodea</taxon>
    </lineage>
</organism>
<dbReference type="SUPFAM" id="SSF48371">
    <property type="entry name" value="ARM repeat"/>
    <property type="match status" value="1"/>
</dbReference>
<dbReference type="PROSITE" id="PS50176">
    <property type="entry name" value="ARM_REPEAT"/>
    <property type="match status" value="1"/>
</dbReference>
<dbReference type="PANTHER" id="PTHR10372">
    <property type="entry name" value="PLAKOPHILLIN-RELATED"/>
    <property type="match status" value="1"/>
</dbReference>
<dbReference type="EMBL" id="JAHRIO010000103">
    <property type="protein sequence ID" value="MEQ2157539.1"/>
    <property type="molecule type" value="Genomic_DNA"/>
</dbReference>
<name>A0ABV0MEL1_9TELE</name>
<dbReference type="Gene3D" id="1.25.10.10">
    <property type="entry name" value="Leucine-rich Repeat Variant"/>
    <property type="match status" value="1"/>
</dbReference>
<comment type="subcellular location">
    <subcellularLocation>
        <location evidence="1">Cell junction</location>
    </subcellularLocation>
</comment>
<evidence type="ECO:0000313" key="8">
    <source>
        <dbReference type="Proteomes" id="UP001476798"/>
    </source>
</evidence>
<dbReference type="Proteomes" id="UP001476798">
    <property type="component" value="Unassembled WGS sequence"/>
</dbReference>
<keyword evidence="4" id="KW-0130">Cell adhesion</keyword>
<dbReference type="Pfam" id="PF00514">
    <property type="entry name" value="Arm"/>
    <property type="match status" value="2"/>
</dbReference>
<comment type="similarity">
    <text evidence="2">Belongs to the beta-catenin family.</text>
</comment>
<protein>
    <submittedName>
        <fullName evidence="7">Uncharacterized protein</fullName>
    </submittedName>
</protein>
<dbReference type="InterPro" id="IPR011989">
    <property type="entry name" value="ARM-like"/>
</dbReference>
<feature type="non-terminal residue" evidence="7">
    <location>
        <position position="1"/>
    </location>
</feature>
<evidence type="ECO:0000256" key="5">
    <source>
        <dbReference type="ARBA" id="ARBA00022949"/>
    </source>
</evidence>
<keyword evidence="5" id="KW-0965">Cell junction</keyword>
<keyword evidence="3" id="KW-0677">Repeat</keyword>
<dbReference type="SMART" id="SM00185">
    <property type="entry name" value="ARM"/>
    <property type="match status" value="2"/>
</dbReference>